<gene>
    <name evidence="6" type="ORF">BMF81_01592</name>
</gene>
<keyword evidence="4 5" id="KW-0408">Iron</keyword>
<dbReference type="EMBL" id="CP020114">
    <property type="protein sequence ID" value="AVZ30250.1"/>
    <property type="molecule type" value="Genomic_DNA"/>
</dbReference>
<keyword evidence="2 5" id="KW-0479">Metal-binding</keyword>
<comment type="similarity">
    <text evidence="1">Belongs to the carotenoid oxygenase family.</text>
</comment>
<dbReference type="RefSeq" id="WP_199912114.1">
    <property type="nucleotide sequence ID" value="NZ_CAWNZE010000001.1"/>
</dbReference>
<dbReference type="InterPro" id="IPR038479">
    <property type="entry name" value="Transthyretin-like_sf"/>
</dbReference>
<dbReference type="Pfam" id="PF03055">
    <property type="entry name" value="RPE65"/>
    <property type="match status" value="1"/>
</dbReference>
<dbReference type="InterPro" id="IPR029024">
    <property type="entry name" value="TerB-like"/>
</dbReference>
<dbReference type="GeneID" id="90530449"/>
<comment type="cofactor">
    <cofactor evidence="5">
        <name>Fe(2+)</name>
        <dbReference type="ChEBI" id="CHEBI:29033"/>
    </cofactor>
    <text evidence="5">Binds 1 Fe(2+) ion per subunit.</text>
</comment>
<evidence type="ECO:0000256" key="2">
    <source>
        <dbReference type="ARBA" id="ARBA00022723"/>
    </source>
</evidence>
<dbReference type="InterPro" id="IPR004294">
    <property type="entry name" value="Carotenoid_Oase"/>
</dbReference>
<dbReference type="GO" id="GO:0010436">
    <property type="term" value="F:carotenoid dioxygenase activity"/>
    <property type="evidence" value="ECO:0007669"/>
    <property type="project" value="TreeGrafter"/>
</dbReference>
<dbReference type="KEGG" id="nsp:BMF81_01592"/>
<dbReference type="GO" id="GO:0046872">
    <property type="term" value="F:metal ion binding"/>
    <property type="evidence" value="ECO:0007669"/>
    <property type="project" value="UniProtKB-KW"/>
</dbReference>
<keyword evidence="3 6" id="KW-0560">Oxidoreductase</keyword>
<dbReference type="EC" id="1.13.11.-" evidence="6"/>
<accession>A0A2S0Q7H9</accession>
<evidence type="ECO:0000256" key="1">
    <source>
        <dbReference type="ARBA" id="ARBA00006787"/>
    </source>
</evidence>
<dbReference type="Gene3D" id="2.60.40.3330">
    <property type="match status" value="1"/>
</dbReference>
<organism evidence="6 7">
    <name type="scientific">Nodularia spumigena UHCC 0039</name>
    <dbReference type="NCBI Taxonomy" id="1914872"/>
    <lineage>
        <taxon>Bacteria</taxon>
        <taxon>Bacillati</taxon>
        <taxon>Cyanobacteriota</taxon>
        <taxon>Cyanophyceae</taxon>
        <taxon>Nostocales</taxon>
        <taxon>Nodulariaceae</taxon>
        <taxon>Nodularia</taxon>
    </lineage>
</organism>
<dbReference type="SUPFAM" id="SSF158682">
    <property type="entry name" value="TerB-like"/>
    <property type="match status" value="1"/>
</dbReference>
<evidence type="ECO:0000256" key="5">
    <source>
        <dbReference type="PIRSR" id="PIRSR604294-1"/>
    </source>
</evidence>
<dbReference type="PANTHER" id="PTHR10543:SF89">
    <property type="entry name" value="CAROTENOID 9,10(9',10')-CLEAVAGE DIOXYGENASE 1"/>
    <property type="match status" value="1"/>
</dbReference>
<evidence type="ECO:0000313" key="7">
    <source>
        <dbReference type="Proteomes" id="UP000244056"/>
    </source>
</evidence>
<dbReference type="AlphaFoldDB" id="A0A2S0Q7H9"/>
<proteinExistence type="inferred from homology"/>
<evidence type="ECO:0000256" key="4">
    <source>
        <dbReference type="ARBA" id="ARBA00023004"/>
    </source>
</evidence>
<reference evidence="6 7" key="1">
    <citation type="submission" date="2017-03" db="EMBL/GenBank/DDBJ databases">
        <title>Comparative genomics of the toxic Baltic Sea cyanobacteria Nodularia spumigena UHCC 0039 and its response on varying salinity.</title>
        <authorList>
            <person name="Teikari J.E."/>
        </authorList>
    </citation>
    <scope>NUCLEOTIDE SEQUENCE [LARGE SCALE GENOMIC DNA]</scope>
    <source>
        <strain evidence="6 7">UHCC 0039</strain>
    </source>
</reference>
<feature type="binding site" evidence="5">
    <location>
        <position position="442"/>
    </location>
    <ligand>
        <name>Fe cation</name>
        <dbReference type="ChEBI" id="CHEBI:24875"/>
        <note>catalytic</note>
    </ligand>
</feature>
<protein>
    <submittedName>
        <fullName evidence="6">Carotenoid cleavage oxygenase</fullName>
        <ecNumber evidence="6">1.13.11.-</ecNumber>
    </submittedName>
</protein>
<feature type="binding site" evidence="5">
    <location>
        <position position="735"/>
    </location>
    <ligand>
        <name>Fe cation</name>
        <dbReference type="ChEBI" id="CHEBI:24875"/>
        <note>catalytic</note>
    </ligand>
</feature>
<sequence length="749" mass="83941">MSYKVTGRVYEAETGLGIPKLIVQAFDKDMLKDDNLGETVTDSEGKFEINYTEKDFKGMFEGEPDLYIVIKTGDRVNTLYNSEKNIRHRAKRHENFDIGIPKSAFVAQIKDDKQLLKVLFGVAWLDGVLEPGEKLYLQQVANQKGLAEDPEIKPLLAGEPVQSQEAYAWLQAYLGTNPSDEDYDELCQSLETLTALDSAVEGIETELLASIPKREARQLTLKQRLLGAFLDPQFMAKLATPKTPTSDAVQKKGTYSDTPYRVMSQLIDKIEPPEIKEIQKTLSRLFLQDNFAPVKEEITADDLPVIGQLPPELSGMFLRISPNPLFPPIGLYHWFDGDGMLHGVNIKNGKASYLNRYVETETLKVEKQQGKAIWPGLLNLPRFDSPYDIMIKNPANTSVIWHAGKLLVLCEAGVPHHIRVPDLETLGAHTFNNQLTCAFTAHPKIDAVTGEMMFFGFSPIAPPYLSYGVVTATGEITRIVPIELPAPVMMHDFAITENYSIFLDMPLTFQPGQMIKGGIPLAFDRTRKSRIGIMLRHGDNNTLRWFEVPTCMVYHTVNAYEEGEEIVLLGLRMPSTNLLIPDDSDNGNSSENEIAKMCRWRIHLKTGAITQELLDDQVTEFPRINEQLVGRKMRYIYAGQGAIYASPKPLLDGVKKYDLETGTAESYFYGRGRFGGEAVFVPRPGATVEDDGWVITYIHDTIANKSELLVLNAQNITSEPVARVMLPQRVPFGFHCGWVSSEQMATQKI</sequence>
<evidence type="ECO:0000256" key="3">
    <source>
        <dbReference type="ARBA" id="ARBA00023002"/>
    </source>
</evidence>
<evidence type="ECO:0000313" key="6">
    <source>
        <dbReference type="EMBL" id="AVZ30250.1"/>
    </source>
</evidence>
<dbReference type="PANTHER" id="PTHR10543">
    <property type="entry name" value="BETA-CAROTENE DIOXYGENASE"/>
    <property type="match status" value="1"/>
</dbReference>
<feature type="binding site" evidence="5">
    <location>
        <position position="491"/>
    </location>
    <ligand>
        <name>Fe cation</name>
        <dbReference type="ChEBI" id="CHEBI:24875"/>
        <note>catalytic</note>
    </ligand>
</feature>
<dbReference type="GO" id="GO:0016121">
    <property type="term" value="P:carotene catabolic process"/>
    <property type="evidence" value="ECO:0007669"/>
    <property type="project" value="TreeGrafter"/>
</dbReference>
<dbReference type="Proteomes" id="UP000244056">
    <property type="component" value="Chromosome"/>
</dbReference>
<feature type="binding site" evidence="5">
    <location>
        <position position="555"/>
    </location>
    <ligand>
        <name>Fe cation</name>
        <dbReference type="ChEBI" id="CHEBI:24875"/>
        <note>catalytic</note>
    </ligand>
</feature>
<name>A0A2S0Q7H9_NODSP</name>